<name>A0A426JZT1_9PSEU</name>
<keyword evidence="2" id="KW-0812">Transmembrane</keyword>
<reference evidence="4 5" key="1">
    <citation type="submission" date="2018-11" db="EMBL/GenBank/DDBJ databases">
        <title>Saccharopolyspora rhizosphaerae sp. nov., an actinomycete isolated from rhizosphere soil in Thailand.</title>
        <authorList>
            <person name="Intra B."/>
            <person name="Euanorasetr J."/>
            <person name="Take A."/>
            <person name="Inahashi Y."/>
            <person name="Mori M."/>
            <person name="Panbangred W."/>
            <person name="Matsumoto A."/>
        </authorList>
    </citation>
    <scope>NUCLEOTIDE SEQUENCE [LARGE SCALE GENOMIC DNA]</scope>
    <source>
        <strain evidence="4 5">H219</strain>
    </source>
</reference>
<dbReference type="AlphaFoldDB" id="A0A426JZT1"/>
<dbReference type="Pfam" id="PF01740">
    <property type="entry name" value="STAS"/>
    <property type="match status" value="1"/>
</dbReference>
<dbReference type="PANTHER" id="PTHR33495:SF2">
    <property type="entry name" value="ANTI-SIGMA FACTOR ANTAGONIST TM_1081-RELATED"/>
    <property type="match status" value="1"/>
</dbReference>
<feature type="domain" description="STAS" evidence="3">
    <location>
        <begin position="48"/>
        <end position="153"/>
    </location>
</feature>
<keyword evidence="5" id="KW-1185">Reference proteome</keyword>
<keyword evidence="2" id="KW-1133">Transmembrane helix</keyword>
<dbReference type="EMBL" id="RSAA01000006">
    <property type="protein sequence ID" value="RRO18677.1"/>
    <property type="molecule type" value="Genomic_DNA"/>
</dbReference>
<keyword evidence="2" id="KW-0472">Membrane</keyword>
<proteinExistence type="predicted"/>
<dbReference type="CDD" id="cd07043">
    <property type="entry name" value="STAS_anti-anti-sigma_factors"/>
    <property type="match status" value="1"/>
</dbReference>
<gene>
    <name evidence="4" type="ORF">EIL87_06065</name>
</gene>
<evidence type="ECO:0000259" key="3">
    <source>
        <dbReference type="PROSITE" id="PS50801"/>
    </source>
</evidence>
<organism evidence="4 5">
    <name type="scientific">Saccharopolyspora rhizosphaerae</name>
    <dbReference type="NCBI Taxonomy" id="2492662"/>
    <lineage>
        <taxon>Bacteria</taxon>
        <taxon>Bacillati</taxon>
        <taxon>Actinomycetota</taxon>
        <taxon>Actinomycetes</taxon>
        <taxon>Pseudonocardiales</taxon>
        <taxon>Pseudonocardiaceae</taxon>
        <taxon>Saccharopolyspora</taxon>
    </lineage>
</organism>
<evidence type="ECO:0000256" key="1">
    <source>
        <dbReference type="SAM" id="MobiDB-lite"/>
    </source>
</evidence>
<dbReference type="Gene3D" id="3.30.750.24">
    <property type="entry name" value="STAS domain"/>
    <property type="match status" value="1"/>
</dbReference>
<feature type="transmembrane region" description="Helical" evidence="2">
    <location>
        <begin position="75"/>
        <end position="100"/>
    </location>
</feature>
<sequence>MTTPVGDPPEMQQNAPPATRQEPKPPTQWRTASRTGSGLQLRVDYPVPGVTAITIAGVIDEATLPRLAELVRPRLTGVIGAIVLDLSAVTFISVSGLELLKRTSMDASSRGISLRLVATTHAVLRAFRIAGLDRLECHSDVADALSPPARTQF</sequence>
<dbReference type="InterPro" id="IPR002645">
    <property type="entry name" value="STAS_dom"/>
</dbReference>
<dbReference type="InterPro" id="IPR036513">
    <property type="entry name" value="STAS_dom_sf"/>
</dbReference>
<protein>
    <submittedName>
        <fullName evidence="4">Anti-sigma factor antagonist</fullName>
    </submittedName>
</protein>
<feature type="region of interest" description="Disordered" evidence="1">
    <location>
        <begin position="1"/>
        <end position="36"/>
    </location>
</feature>
<dbReference type="PANTHER" id="PTHR33495">
    <property type="entry name" value="ANTI-SIGMA FACTOR ANTAGONIST TM_1081-RELATED-RELATED"/>
    <property type="match status" value="1"/>
</dbReference>
<evidence type="ECO:0000313" key="5">
    <source>
        <dbReference type="Proteomes" id="UP000274515"/>
    </source>
</evidence>
<evidence type="ECO:0000256" key="2">
    <source>
        <dbReference type="SAM" id="Phobius"/>
    </source>
</evidence>
<dbReference type="Proteomes" id="UP000274515">
    <property type="component" value="Unassembled WGS sequence"/>
</dbReference>
<comment type="caution">
    <text evidence="4">The sequence shown here is derived from an EMBL/GenBank/DDBJ whole genome shotgun (WGS) entry which is preliminary data.</text>
</comment>
<accession>A0A426JZT1</accession>
<dbReference type="SUPFAM" id="SSF52091">
    <property type="entry name" value="SpoIIaa-like"/>
    <property type="match status" value="1"/>
</dbReference>
<evidence type="ECO:0000313" key="4">
    <source>
        <dbReference type="EMBL" id="RRO18677.1"/>
    </source>
</evidence>
<dbReference type="PROSITE" id="PS50801">
    <property type="entry name" value="STAS"/>
    <property type="match status" value="1"/>
</dbReference>
<dbReference type="GO" id="GO:0043856">
    <property type="term" value="F:anti-sigma factor antagonist activity"/>
    <property type="evidence" value="ECO:0007669"/>
    <property type="project" value="TreeGrafter"/>
</dbReference>